<dbReference type="SUPFAM" id="SSF51735">
    <property type="entry name" value="NAD(P)-binding Rossmann-fold domains"/>
    <property type="match status" value="1"/>
</dbReference>
<dbReference type="Gene3D" id="3.40.50.720">
    <property type="entry name" value="NAD(P)-binding Rossmann-like Domain"/>
    <property type="match status" value="1"/>
</dbReference>
<organism evidence="3 4">
    <name type="scientific">Robertmurraya mangrovi</name>
    <dbReference type="NCBI Taxonomy" id="3098077"/>
    <lineage>
        <taxon>Bacteria</taxon>
        <taxon>Bacillati</taxon>
        <taxon>Bacillota</taxon>
        <taxon>Bacilli</taxon>
        <taxon>Bacillales</taxon>
        <taxon>Bacillaceae</taxon>
        <taxon>Robertmurraya</taxon>
    </lineage>
</organism>
<keyword evidence="4" id="KW-1185">Reference proteome</keyword>
<protein>
    <submittedName>
        <fullName evidence="3">L-threonine 3-dehydrogenase</fullName>
    </submittedName>
</protein>
<dbReference type="PANTHER" id="PTHR42687">
    <property type="entry name" value="L-THREONINE 3-DEHYDROGENASE"/>
    <property type="match status" value="1"/>
</dbReference>
<dbReference type="Pfam" id="PF01370">
    <property type="entry name" value="Epimerase"/>
    <property type="match status" value="1"/>
</dbReference>
<name>A0ABU5J018_9BACI</name>
<evidence type="ECO:0000259" key="2">
    <source>
        <dbReference type="Pfam" id="PF01370"/>
    </source>
</evidence>
<dbReference type="Proteomes" id="UP001290455">
    <property type="component" value="Unassembled WGS sequence"/>
</dbReference>
<comment type="caution">
    <text evidence="3">The sequence shown here is derived from an EMBL/GenBank/DDBJ whole genome shotgun (WGS) entry which is preliminary data.</text>
</comment>
<dbReference type="CDD" id="cd05272">
    <property type="entry name" value="TDH_SDR_e"/>
    <property type="match status" value="1"/>
</dbReference>
<dbReference type="InterPro" id="IPR001509">
    <property type="entry name" value="Epimerase_deHydtase"/>
</dbReference>
<evidence type="ECO:0000313" key="4">
    <source>
        <dbReference type="Proteomes" id="UP001290455"/>
    </source>
</evidence>
<dbReference type="InterPro" id="IPR051225">
    <property type="entry name" value="NAD(P)_epim/dehydratase"/>
</dbReference>
<sequence>MKRILITGALGQIGSELTVKLRDIYGTDNVVATDIRNSDSEAAQSGPFEILDVTDGNRMLEIAKKYNVDSIIHMAALLSATAEANPVFAWNLNMGGLMNALETARDTKSQFFTPSSIGAFGPSTPKVNTPQDTIHRPTTMYGVNKVAGELLSDYYYHKFGVDTRGLRFPGLISYVTPPGGGTTDYAVEIYYEAIKNEQYTSYINKGTYMDMMYMPDALNSIVNLMEADASMLKHRNSFNVTAMSFDPEQIAAEIKKHIPQFEISYDVDPIRQGIADSWPDSIDATAAKEEWGFKAEYDLSKMTVDMLEKLKEKLLIGEKTE</sequence>
<reference evidence="3 4" key="1">
    <citation type="submission" date="2023-11" db="EMBL/GenBank/DDBJ databases">
        <title>Bacillus jintuensis, isolated from a mudflat on the Beibu Gulf coast.</title>
        <authorList>
            <person name="Li M."/>
        </authorList>
    </citation>
    <scope>NUCLEOTIDE SEQUENCE [LARGE SCALE GENOMIC DNA]</scope>
    <source>
        <strain evidence="3 4">31A1R</strain>
    </source>
</reference>
<proteinExistence type="inferred from homology"/>
<dbReference type="InterPro" id="IPR036291">
    <property type="entry name" value="NAD(P)-bd_dom_sf"/>
</dbReference>
<accession>A0ABU5J018</accession>
<evidence type="ECO:0000313" key="3">
    <source>
        <dbReference type="EMBL" id="MDZ5472760.1"/>
    </source>
</evidence>
<evidence type="ECO:0000256" key="1">
    <source>
        <dbReference type="ARBA" id="ARBA00007637"/>
    </source>
</evidence>
<comment type="similarity">
    <text evidence="1">Belongs to the NAD(P)-dependent epimerase/dehydratase family.</text>
</comment>
<dbReference type="EMBL" id="JAXOFX010000008">
    <property type="protein sequence ID" value="MDZ5472760.1"/>
    <property type="molecule type" value="Genomic_DNA"/>
</dbReference>
<dbReference type="PANTHER" id="PTHR42687:SF1">
    <property type="entry name" value="L-THREONINE 3-DEHYDROGENASE, MITOCHONDRIAL"/>
    <property type="match status" value="1"/>
</dbReference>
<dbReference type="RefSeq" id="WP_322447109.1">
    <property type="nucleotide sequence ID" value="NZ_JAXOFX010000008.1"/>
</dbReference>
<gene>
    <name evidence="3" type="ORF">SM124_13590</name>
</gene>
<feature type="domain" description="NAD-dependent epimerase/dehydratase" evidence="2">
    <location>
        <begin position="4"/>
        <end position="233"/>
    </location>
</feature>